<keyword evidence="6 7" id="KW-0862">Zinc</keyword>
<dbReference type="PANTHER" id="PTHR46986">
    <property type="entry name" value="ENDORIBONUCLEASE YBEY, CHLOROPLASTIC"/>
    <property type="match status" value="1"/>
</dbReference>
<dbReference type="Proteomes" id="UP000034072">
    <property type="component" value="Unassembled WGS sequence"/>
</dbReference>
<evidence type="ECO:0000256" key="1">
    <source>
        <dbReference type="ARBA" id="ARBA00010875"/>
    </source>
</evidence>
<evidence type="ECO:0000256" key="6">
    <source>
        <dbReference type="ARBA" id="ARBA00022833"/>
    </source>
</evidence>
<dbReference type="InterPro" id="IPR020549">
    <property type="entry name" value="YbeY_CS"/>
</dbReference>
<evidence type="ECO:0000256" key="4">
    <source>
        <dbReference type="ARBA" id="ARBA00022759"/>
    </source>
</evidence>
<dbReference type="GO" id="GO:0006364">
    <property type="term" value="P:rRNA processing"/>
    <property type="evidence" value="ECO:0007669"/>
    <property type="project" value="UniProtKB-UniRule"/>
</dbReference>
<dbReference type="NCBIfam" id="TIGR00043">
    <property type="entry name" value="rRNA maturation RNase YbeY"/>
    <property type="match status" value="1"/>
</dbReference>
<comment type="function">
    <text evidence="7">Single strand-specific metallo-endoribonuclease involved in late-stage 70S ribosome quality control and in maturation of the 3' terminus of the 16S rRNA.</text>
</comment>
<dbReference type="Gene3D" id="3.40.390.30">
    <property type="entry name" value="Metalloproteases ('zincins'), catalytic domain"/>
    <property type="match status" value="1"/>
</dbReference>
<keyword evidence="5 7" id="KW-0378">Hydrolase</keyword>
<name>A0A0G0QJ30_9BACT</name>
<feature type="binding site" evidence="7">
    <location>
        <position position="125"/>
    </location>
    <ligand>
        <name>Zn(2+)</name>
        <dbReference type="ChEBI" id="CHEBI:29105"/>
        <note>catalytic</note>
    </ligand>
</feature>
<organism evidence="8 9">
    <name type="scientific">Candidatus Yanofskybacteria bacterium GW2011_GWE2_40_11</name>
    <dbReference type="NCBI Taxonomy" id="1619033"/>
    <lineage>
        <taxon>Bacteria</taxon>
        <taxon>Candidatus Yanofskyibacteriota</taxon>
    </lineage>
</organism>
<dbReference type="EC" id="3.1.-.-" evidence="7"/>
<evidence type="ECO:0000313" key="8">
    <source>
        <dbReference type="EMBL" id="KKR40103.1"/>
    </source>
</evidence>
<dbReference type="SUPFAM" id="SSF55486">
    <property type="entry name" value="Metalloproteases ('zincins'), catalytic domain"/>
    <property type="match status" value="1"/>
</dbReference>
<dbReference type="GO" id="GO:0004521">
    <property type="term" value="F:RNA endonuclease activity"/>
    <property type="evidence" value="ECO:0007669"/>
    <property type="project" value="UniProtKB-UniRule"/>
</dbReference>
<protein>
    <recommendedName>
        <fullName evidence="7">Endoribonuclease YbeY</fullName>
        <ecNumber evidence="7">3.1.-.-</ecNumber>
    </recommendedName>
</protein>
<dbReference type="InterPro" id="IPR002036">
    <property type="entry name" value="YbeY"/>
</dbReference>
<dbReference type="GO" id="GO:0008270">
    <property type="term" value="F:zinc ion binding"/>
    <property type="evidence" value="ECO:0007669"/>
    <property type="project" value="UniProtKB-UniRule"/>
</dbReference>
<keyword evidence="7" id="KW-0963">Cytoplasm</keyword>
<evidence type="ECO:0000313" key="9">
    <source>
        <dbReference type="Proteomes" id="UP000034072"/>
    </source>
</evidence>
<reference evidence="8 9" key="1">
    <citation type="journal article" date="2015" name="Nature">
        <title>rRNA introns, odd ribosomes, and small enigmatic genomes across a large radiation of phyla.</title>
        <authorList>
            <person name="Brown C.T."/>
            <person name="Hug L.A."/>
            <person name="Thomas B.C."/>
            <person name="Sharon I."/>
            <person name="Castelle C.J."/>
            <person name="Singh A."/>
            <person name="Wilkins M.J."/>
            <person name="Williams K.H."/>
            <person name="Banfield J.F."/>
        </authorList>
    </citation>
    <scope>NUCLEOTIDE SEQUENCE [LARGE SCALE GENOMIC DNA]</scope>
</reference>
<keyword evidence="2 7" id="KW-0540">Nuclease</keyword>
<evidence type="ECO:0000256" key="3">
    <source>
        <dbReference type="ARBA" id="ARBA00022723"/>
    </source>
</evidence>
<feature type="binding site" evidence="7">
    <location>
        <position position="119"/>
    </location>
    <ligand>
        <name>Zn(2+)</name>
        <dbReference type="ChEBI" id="CHEBI:29105"/>
        <note>catalytic</note>
    </ligand>
</feature>
<evidence type="ECO:0000256" key="7">
    <source>
        <dbReference type="HAMAP-Rule" id="MF_00009"/>
    </source>
</evidence>
<keyword evidence="7" id="KW-0698">rRNA processing</keyword>
<dbReference type="PATRIC" id="fig|1619033.3.peg.753"/>
<dbReference type="AlphaFoldDB" id="A0A0G0QJ30"/>
<proteinExistence type="inferred from homology"/>
<accession>A0A0G0QJ30</accession>
<keyword evidence="3 7" id="KW-0479">Metal-binding</keyword>
<dbReference type="PANTHER" id="PTHR46986:SF1">
    <property type="entry name" value="ENDORIBONUCLEASE YBEY, CHLOROPLASTIC"/>
    <property type="match status" value="1"/>
</dbReference>
<comment type="caution">
    <text evidence="8">The sequence shown here is derived from an EMBL/GenBank/DDBJ whole genome shotgun (WGS) entry which is preliminary data.</text>
</comment>
<sequence length="147" mass="17155">MIDLVFKNTTAHELIPLAFLKEVFSSCAESLKMANKQIELSLNFIDSEEMRRLNKQYRRKDKVTDVLSFPLDDDKLSKYGIIPLGDIFVCPDFVKKDSEDRGIDFREELIRVCIHGFLHLAGYDHELSQEDEKIMIDMQEKILEELV</sequence>
<dbReference type="InterPro" id="IPR023091">
    <property type="entry name" value="MetalPrtase_cat_dom_sf_prd"/>
</dbReference>
<comment type="subcellular location">
    <subcellularLocation>
        <location evidence="7">Cytoplasm</location>
    </subcellularLocation>
</comment>
<dbReference type="PROSITE" id="PS01306">
    <property type="entry name" value="UPF0054"/>
    <property type="match status" value="1"/>
</dbReference>
<comment type="cofactor">
    <cofactor evidence="7">
        <name>Zn(2+)</name>
        <dbReference type="ChEBI" id="CHEBI:29105"/>
    </cofactor>
    <text evidence="7">Binds 1 zinc ion.</text>
</comment>
<evidence type="ECO:0000256" key="2">
    <source>
        <dbReference type="ARBA" id="ARBA00022722"/>
    </source>
</evidence>
<evidence type="ECO:0000256" key="5">
    <source>
        <dbReference type="ARBA" id="ARBA00022801"/>
    </source>
</evidence>
<comment type="similarity">
    <text evidence="1 7">Belongs to the endoribonuclease YbeY family.</text>
</comment>
<dbReference type="EMBL" id="LBXZ01000010">
    <property type="protein sequence ID" value="KKR40103.1"/>
    <property type="molecule type" value="Genomic_DNA"/>
</dbReference>
<dbReference type="GO" id="GO:0004222">
    <property type="term" value="F:metalloendopeptidase activity"/>
    <property type="evidence" value="ECO:0007669"/>
    <property type="project" value="InterPro"/>
</dbReference>
<keyword evidence="4 7" id="KW-0255">Endonuclease</keyword>
<keyword evidence="7" id="KW-0690">Ribosome biogenesis</keyword>
<dbReference type="Pfam" id="PF02130">
    <property type="entry name" value="YbeY"/>
    <property type="match status" value="1"/>
</dbReference>
<dbReference type="GO" id="GO:0005737">
    <property type="term" value="C:cytoplasm"/>
    <property type="evidence" value="ECO:0007669"/>
    <property type="project" value="UniProtKB-SubCell"/>
</dbReference>
<gene>
    <name evidence="7" type="primary">ybeY</name>
    <name evidence="8" type="ORF">UT75_C0010G0042</name>
</gene>
<dbReference type="HAMAP" id="MF_00009">
    <property type="entry name" value="Endoribonucl_YbeY"/>
    <property type="match status" value="1"/>
</dbReference>
<feature type="binding site" evidence="7">
    <location>
        <position position="115"/>
    </location>
    <ligand>
        <name>Zn(2+)</name>
        <dbReference type="ChEBI" id="CHEBI:29105"/>
        <note>catalytic</note>
    </ligand>
</feature>